<organism evidence="1 2">
    <name type="scientific">Flemingia macrophylla</name>
    <dbReference type="NCBI Taxonomy" id="520843"/>
    <lineage>
        <taxon>Eukaryota</taxon>
        <taxon>Viridiplantae</taxon>
        <taxon>Streptophyta</taxon>
        <taxon>Embryophyta</taxon>
        <taxon>Tracheophyta</taxon>
        <taxon>Spermatophyta</taxon>
        <taxon>Magnoliopsida</taxon>
        <taxon>eudicotyledons</taxon>
        <taxon>Gunneridae</taxon>
        <taxon>Pentapetalae</taxon>
        <taxon>rosids</taxon>
        <taxon>fabids</taxon>
        <taxon>Fabales</taxon>
        <taxon>Fabaceae</taxon>
        <taxon>Papilionoideae</taxon>
        <taxon>50 kb inversion clade</taxon>
        <taxon>NPAAA clade</taxon>
        <taxon>indigoferoid/millettioid clade</taxon>
        <taxon>Phaseoleae</taxon>
        <taxon>Flemingia</taxon>
    </lineage>
</organism>
<protein>
    <recommendedName>
        <fullName evidence="3">Ribosomal protein L33</fullName>
    </recommendedName>
</protein>
<keyword evidence="2" id="KW-1185">Reference proteome</keyword>
<evidence type="ECO:0008006" key="3">
    <source>
        <dbReference type="Google" id="ProtNLM"/>
    </source>
</evidence>
<evidence type="ECO:0000313" key="2">
    <source>
        <dbReference type="Proteomes" id="UP001603857"/>
    </source>
</evidence>
<name>A0ABD1M661_9FABA</name>
<reference evidence="1 2" key="1">
    <citation type="submission" date="2024-08" db="EMBL/GenBank/DDBJ databases">
        <title>Insights into the chromosomal genome structure of Flemingia macrophylla.</title>
        <authorList>
            <person name="Ding Y."/>
            <person name="Zhao Y."/>
            <person name="Bi W."/>
            <person name="Wu M."/>
            <person name="Zhao G."/>
            <person name="Gong Y."/>
            <person name="Li W."/>
            <person name="Zhang P."/>
        </authorList>
    </citation>
    <scope>NUCLEOTIDE SEQUENCE [LARGE SCALE GENOMIC DNA]</scope>
    <source>
        <strain evidence="1">DYQJB</strain>
        <tissue evidence="1">Leaf</tissue>
    </source>
</reference>
<dbReference type="EMBL" id="JBGMDY010000006">
    <property type="protein sequence ID" value="KAL2331038.1"/>
    <property type="molecule type" value="Genomic_DNA"/>
</dbReference>
<dbReference type="Proteomes" id="UP001603857">
    <property type="component" value="Unassembled WGS sequence"/>
</dbReference>
<comment type="caution">
    <text evidence="1">The sequence shown here is derived from an EMBL/GenBank/DDBJ whole genome shotgun (WGS) entry which is preliminary data.</text>
</comment>
<dbReference type="AlphaFoldDB" id="A0ABD1M661"/>
<accession>A0ABD1M661</accession>
<sequence length="51" mass="5941">MSFTNSLKTKLILINVKGYRYKVCLDTNHEKKKKTEVVPLQLIIKCVKDDC</sequence>
<proteinExistence type="predicted"/>
<evidence type="ECO:0000313" key="1">
    <source>
        <dbReference type="EMBL" id="KAL2331038.1"/>
    </source>
</evidence>
<gene>
    <name evidence="1" type="ORF">Fmac_018619</name>
</gene>